<accession>A0A7R6R4J9</accession>
<organism evidence="1 2">
    <name type="scientific">Fluviibacter phosphoraccumulans</name>
    <dbReference type="NCBI Taxonomy" id="1751046"/>
    <lineage>
        <taxon>Bacteria</taxon>
        <taxon>Pseudomonadati</taxon>
        <taxon>Pseudomonadota</taxon>
        <taxon>Betaproteobacteria</taxon>
        <taxon>Rhodocyclales</taxon>
        <taxon>Fluviibacteraceae</taxon>
        <taxon>Fluviibacter</taxon>
    </lineage>
</organism>
<sequence length="730" mass="83037">MIEFPKLIEEMQSNLRSKDPLSTIAILATYGLTGTVSHDGEMTSGYKGEAFNQSHVELAQALCLQMAKSDFSSASTSPDTIQQLFDLLPDLSHAFSAKRFIELENERSEEDQATLSIQEELRLHTQMVRNWSFVSRVRDLVKRLCAPIDDLFVRIAGVSASNLIDIFTHLLQRNESFLNNRIERLSTVLRKSSVTGMIDAYYEANPNFEDSKEGMHTFATVNGISLNEMKSIVLSHSDQSLCDAYVFDAKTLAAETGINEASIASALHLLSLGFGDLKDKETEHLFLDNPVWIKPLIRLDADQYFCAMPQVFFSFIFPILTNLLEVDKSALEKYRVRRAEFLESEICALFEKAFPGCEIAPGYKWKMDDKVYENDLLVRVDSHLIIVEAKSHSISWKALRGDPKRARRHVDEILLDPSLQSLRLANRVNGVISDRDAIDSLLPSCPISLELVNTVLRLSVTMEDFATFQTTLHHAKSAGWIPPDHPIAPCMLVSDLAMVFDILESTPHKIHYIKRRADLESHSRYKGDELDLLGLYLQTGFNLGESEYDTTFTLLGMSSSIDSYYNALEQGIRRKKPGPKITQWWRDICTKIERRNFHQWSDAANILLNVSHEDQETLKAKFKQITKNVHKNWRIPNHNCAVVMIPHKRRTDAIAIMAFKQRDYDKRYQRMENVAADTLESLHVDRCLVIANNIDEGHYPYSLISVFKKRVSTLPSLREGNADGIFTPNL</sequence>
<dbReference type="AlphaFoldDB" id="A0A7R6R4J9"/>
<keyword evidence="2" id="KW-1185">Reference proteome</keyword>
<name>A0A7R6R4J9_9RHOO</name>
<reference evidence="2" key="1">
    <citation type="submission" date="2020-01" db="EMBL/GenBank/DDBJ databases">
        <title>Phosphoaccumulans saitamaens gen. nov., sp. nov., a polyphosphate accumulating bacterium isolated from surface river water.</title>
        <authorList>
            <person name="Watanabe K."/>
            <person name="Suda W."/>
        </authorList>
    </citation>
    <scope>NUCLEOTIDE SEQUENCE [LARGE SCALE GENOMIC DNA]</scope>
    <source>
        <strain evidence="2">ICHIAU1</strain>
    </source>
</reference>
<gene>
    <name evidence="1" type="ORF">ICHIAU1_13120</name>
</gene>
<proteinExistence type="predicted"/>
<evidence type="ECO:0008006" key="3">
    <source>
        <dbReference type="Google" id="ProtNLM"/>
    </source>
</evidence>
<evidence type="ECO:0000313" key="1">
    <source>
        <dbReference type="EMBL" id="BBU69029.1"/>
    </source>
</evidence>
<dbReference type="Proteomes" id="UP000463961">
    <property type="component" value="Chromosome"/>
</dbReference>
<protein>
    <recommendedName>
        <fullName evidence="3">NERD domain-containing protein</fullName>
    </recommendedName>
</protein>
<dbReference type="EMBL" id="AP022345">
    <property type="protein sequence ID" value="BBU69029.1"/>
    <property type="molecule type" value="Genomic_DNA"/>
</dbReference>
<evidence type="ECO:0000313" key="2">
    <source>
        <dbReference type="Proteomes" id="UP000463961"/>
    </source>
</evidence>